<reference evidence="2 3" key="1">
    <citation type="submission" date="2022-04" db="EMBL/GenBank/DDBJ databases">
        <title>Positive selection, recombination, and allopatry shape intraspecific diversity of widespread and dominant cyanobacteria.</title>
        <authorList>
            <person name="Wei J."/>
            <person name="Shu W."/>
            <person name="Hu C."/>
        </authorList>
    </citation>
    <scope>NUCLEOTIDE SEQUENCE [LARGE SCALE GENOMIC DNA]</scope>
    <source>
        <strain evidence="2 3">AS-A4</strain>
    </source>
</reference>
<keyword evidence="2" id="KW-0378">Hydrolase</keyword>
<dbReference type="Pfam" id="PF05685">
    <property type="entry name" value="Uma2"/>
    <property type="match status" value="1"/>
</dbReference>
<dbReference type="RefSeq" id="WP_190450068.1">
    <property type="nucleotide sequence ID" value="NZ_JAMPLM010000008.1"/>
</dbReference>
<keyword evidence="3" id="KW-1185">Reference proteome</keyword>
<dbReference type="InterPro" id="IPR012296">
    <property type="entry name" value="Nuclease_put_TT1808"/>
</dbReference>
<evidence type="ECO:0000313" key="3">
    <source>
        <dbReference type="Proteomes" id="UP001476950"/>
    </source>
</evidence>
<keyword evidence="2" id="KW-0255">Endonuclease</keyword>
<accession>A0ABV0KIF1</accession>
<evidence type="ECO:0000259" key="1">
    <source>
        <dbReference type="Pfam" id="PF05685"/>
    </source>
</evidence>
<dbReference type="InterPro" id="IPR008538">
    <property type="entry name" value="Uma2"/>
</dbReference>
<feature type="domain" description="Putative restriction endonuclease" evidence="1">
    <location>
        <begin position="12"/>
        <end position="196"/>
    </location>
</feature>
<evidence type="ECO:0000313" key="2">
    <source>
        <dbReference type="EMBL" id="MEP1059013.1"/>
    </source>
</evidence>
<comment type="caution">
    <text evidence="2">The sequence shown here is derived from an EMBL/GenBank/DDBJ whole genome shotgun (WGS) entry which is preliminary data.</text>
</comment>
<dbReference type="EMBL" id="JAMPLM010000008">
    <property type="protein sequence ID" value="MEP1059013.1"/>
    <property type="molecule type" value="Genomic_DNA"/>
</dbReference>
<dbReference type="InterPro" id="IPR011335">
    <property type="entry name" value="Restrct_endonuc-II-like"/>
</dbReference>
<dbReference type="GO" id="GO:0004519">
    <property type="term" value="F:endonuclease activity"/>
    <property type="evidence" value="ECO:0007669"/>
    <property type="project" value="UniProtKB-KW"/>
</dbReference>
<sequence>MTQALPQLMNLDEFLDWYPNGEGRYELIDGLIVEMQPTGQHSEVSGFIDARFSVEIECLKLPYFIPRDCVVKPIDTNRSGYQPDVIVLDETTIDDDPLWEPRSTITQGRSVRLIVEVVSTNWRDDYLKKLADYEALGIPEYWVVDYAALGASRYTGQPKQPTLSLFTLVDGEYQVSQFHQSDPILSPTFPEIHLTAEQVFTASRPAPTN</sequence>
<name>A0ABV0KIF1_9CYAN</name>
<proteinExistence type="predicted"/>
<dbReference type="PANTHER" id="PTHR34107:SF2">
    <property type="entry name" value="SLL0888 PROTEIN"/>
    <property type="match status" value="1"/>
</dbReference>
<dbReference type="Gene3D" id="3.90.1570.10">
    <property type="entry name" value="tt1808, chain A"/>
    <property type="match status" value="1"/>
</dbReference>
<gene>
    <name evidence="2" type="ORF">NDI38_11255</name>
</gene>
<dbReference type="PANTHER" id="PTHR34107">
    <property type="entry name" value="SLL0198 PROTEIN-RELATED"/>
    <property type="match status" value="1"/>
</dbReference>
<protein>
    <submittedName>
        <fullName evidence="2">Uma2 family endonuclease</fullName>
    </submittedName>
</protein>
<organism evidence="2 3">
    <name type="scientific">Stenomitos frigidus AS-A4</name>
    <dbReference type="NCBI Taxonomy" id="2933935"/>
    <lineage>
        <taxon>Bacteria</taxon>
        <taxon>Bacillati</taxon>
        <taxon>Cyanobacteriota</taxon>
        <taxon>Cyanophyceae</taxon>
        <taxon>Leptolyngbyales</taxon>
        <taxon>Leptolyngbyaceae</taxon>
        <taxon>Stenomitos</taxon>
    </lineage>
</organism>
<dbReference type="SUPFAM" id="SSF52980">
    <property type="entry name" value="Restriction endonuclease-like"/>
    <property type="match status" value="1"/>
</dbReference>
<keyword evidence="2" id="KW-0540">Nuclease</keyword>
<dbReference type="CDD" id="cd06260">
    <property type="entry name" value="DUF820-like"/>
    <property type="match status" value="1"/>
</dbReference>
<dbReference type="Proteomes" id="UP001476950">
    <property type="component" value="Unassembled WGS sequence"/>
</dbReference>